<organism evidence="3 4">
    <name type="scientific">Mycolicibacterium mageritense</name>
    <name type="common">Mycobacterium mageritense</name>
    <dbReference type="NCBI Taxonomy" id="53462"/>
    <lineage>
        <taxon>Bacteria</taxon>
        <taxon>Bacillati</taxon>
        <taxon>Actinomycetota</taxon>
        <taxon>Actinomycetes</taxon>
        <taxon>Mycobacteriales</taxon>
        <taxon>Mycobacteriaceae</taxon>
        <taxon>Mycolicibacterium</taxon>
    </lineage>
</organism>
<dbReference type="InterPro" id="IPR014729">
    <property type="entry name" value="Rossmann-like_a/b/a_fold"/>
</dbReference>
<dbReference type="PANTHER" id="PTHR46268:SF6">
    <property type="entry name" value="UNIVERSAL STRESS PROTEIN UP12"/>
    <property type="match status" value="1"/>
</dbReference>
<feature type="domain" description="UspA" evidence="2">
    <location>
        <begin position="7"/>
        <end position="138"/>
    </location>
</feature>
<accession>A0AAI8TWJ5</accession>
<evidence type="ECO:0000313" key="4">
    <source>
        <dbReference type="Proteomes" id="UP001241092"/>
    </source>
</evidence>
<evidence type="ECO:0000259" key="2">
    <source>
        <dbReference type="Pfam" id="PF00582"/>
    </source>
</evidence>
<dbReference type="Gene3D" id="3.40.50.620">
    <property type="entry name" value="HUPs"/>
    <property type="match status" value="2"/>
</dbReference>
<dbReference type="PANTHER" id="PTHR46268">
    <property type="entry name" value="STRESS RESPONSE PROTEIN NHAX"/>
    <property type="match status" value="1"/>
</dbReference>
<dbReference type="SUPFAM" id="SSF52402">
    <property type="entry name" value="Adenine nucleotide alpha hydrolases-like"/>
    <property type="match status" value="2"/>
</dbReference>
<dbReference type="Pfam" id="PF00582">
    <property type="entry name" value="Usp"/>
    <property type="match status" value="1"/>
</dbReference>
<name>A0AAI8TWJ5_MYCME</name>
<dbReference type="PRINTS" id="PR01438">
    <property type="entry name" value="UNVRSLSTRESS"/>
</dbReference>
<proteinExistence type="inferred from homology"/>
<dbReference type="InterPro" id="IPR006015">
    <property type="entry name" value="Universal_stress_UspA"/>
</dbReference>
<dbReference type="AlphaFoldDB" id="A0AAI8TWJ5"/>
<dbReference type="InterPro" id="IPR006016">
    <property type="entry name" value="UspA"/>
</dbReference>
<dbReference type="Proteomes" id="UP001241092">
    <property type="component" value="Chromosome"/>
</dbReference>
<sequence length="268" mass="28215">MPNVSAPIVVCIDGSDAAITAAEWAAKEAASRDVALRLVHVAPPTDPANPGGTANMDRQYAESALHAAATAVAASEPPVKIETEILCGAVDSALIDESRHAAMVCLGSVGIGQIARAVLGSTAAEMTQHAQCPVAIIRSPRPTPRGTEWILVAVDPQGDNDAVVECALQEARLREVPVLAVAGRHKSASTPHDELDRQVARWRQRFPDVHIYPVTTPQSIEAFLAEHRDESIQLAVVGPVDAATVAEIVGPHRHPLSAHGNCSVLVVR</sequence>
<evidence type="ECO:0000313" key="3">
    <source>
        <dbReference type="EMBL" id="BDY32298.1"/>
    </source>
</evidence>
<reference evidence="3" key="1">
    <citation type="submission" date="2023-03" db="EMBL/GenBank/DDBJ databases">
        <title>Draft genome sequence of a Mycolicibacterium mageritense strain H4_3_1 isolated from a hybrid biological-inorganic system reactor.</title>
        <authorList>
            <person name="Feng X."/>
            <person name="Kazama D."/>
            <person name="Sato K."/>
            <person name="Kobayashi H."/>
        </authorList>
    </citation>
    <scope>NUCLEOTIDE SEQUENCE</scope>
    <source>
        <strain evidence="3">H4_3_1</strain>
    </source>
</reference>
<comment type="similarity">
    <text evidence="1">Belongs to the universal stress protein A family.</text>
</comment>
<dbReference type="EMBL" id="AP027452">
    <property type="protein sequence ID" value="BDY32298.1"/>
    <property type="molecule type" value="Genomic_DNA"/>
</dbReference>
<evidence type="ECO:0000256" key="1">
    <source>
        <dbReference type="ARBA" id="ARBA00008791"/>
    </source>
</evidence>
<protein>
    <submittedName>
        <fullName evidence="3">Universal stress protein</fullName>
    </submittedName>
</protein>
<gene>
    <name evidence="3" type="ORF">hbim_06261</name>
</gene>